<feature type="domain" description="LysM" evidence="2">
    <location>
        <begin position="42"/>
        <end position="86"/>
    </location>
</feature>
<keyword evidence="1" id="KW-0472">Membrane</keyword>
<evidence type="ECO:0000313" key="3">
    <source>
        <dbReference type="EMBL" id="KAK9903974.1"/>
    </source>
</evidence>
<evidence type="ECO:0000259" key="2">
    <source>
        <dbReference type="PROSITE" id="PS51782"/>
    </source>
</evidence>
<accession>A0ABR2YEZ2</accession>
<organism evidence="3 4">
    <name type="scientific">Coccomyxa subellipsoidea</name>
    <dbReference type="NCBI Taxonomy" id="248742"/>
    <lineage>
        <taxon>Eukaryota</taxon>
        <taxon>Viridiplantae</taxon>
        <taxon>Chlorophyta</taxon>
        <taxon>core chlorophytes</taxon>
        <taxon>Trebouxiophyceae</taxon>
        <taxon>Trebouxiophyceae incertae sedis</taxon>
        <taxon>Coccomyxaceae</taxon>
        <taxon>Coccomyxa</taxon>
    </lineage>
</organism>
<keyword evidence="4" id="KW-1185">Reference proteome</keyword>
<reference evidence="3 4" key="1">
    <citation type="journal article" date="2024" name="Nat. Commun.">
        <title>Phylogenomics reveals the evolutionary origins of lichenization in chlorophyte algae.</title>
        <authorList>
            <person name="Puginier C."/>
            <person name="Libourel C."/>
            <person name="Otte J."/>
            <person name="Skaloud P."/>
            <person name="Haon M."/>
            <person name="Grisel S."/>
            <person name="Petersen M."/>
            <person name="Berrin J.G."/>
            <person name="Delaux P.M."/>
            <person name="Dal Grande F."/>
            <person name="Keller J."/>
        </authorList>
    </citation>
    <scope>NUCLEOTIDE SEQUENCE [LARGE SCALE GENOMIC DNA]</scope>
    <source>
        <strain evidence="3 4">SAG 216-7</strain>
    </source>
</reference>
<proteinExistence type="predicted"/>
<dbReference type="PANTHER" id="PTHR33734">
    <property type="entry name" value="LYSM DOMAIN-CONTAINING GPI-ANCHORED PROTEIN 2"/>
    <property type="match status" value="1"/>
</dbReference>
<dbReference type="SMART" id="SM00257">
    <property type="entry name" value="LysM"/>
    <property type="match status" value="2"/>
</dbReference>
<name>A0ABR2YEZ2_9CHLO</name>
<feature type="transmembrane region" description="Helical" evidence="1">
    <location>
        <begin position="182"/>
        <end position="201"/>
    </location>
</feature>
<dbReference type="Pfam" id="PF01476">
    <property type="entry name" value="LysM"/>
    <property type="match status" value="1"/>
</dbReference>
<keyword evidence="1" id="KW-1133">Transmembrane helix</keyword>
<dbReference type="PANTHER" id="PTHR33734:SF22">
    <property type="entry name" value="MEMBRANE-BOUND LYTIC MUREIN TRANSGLYCOSYLASE D"/>
    <property type="match status" value="1"/>
</dbReference>
<evidence type="ECO:0000313" key="4">
    <source>
        <dbReference type="Proteomes" id="UP001491310"/>
    </source>
</evidence>
<comment type="caution">
    <text evidence="3">The sequence shown here is derived from an EMBL/GenBank/DDBJ whole genome shotgun (WGS) entry which is preliminary data.</text>
</comment>
<sequence>MVAQGLACGKAAFFGQCLQVSAKPRTIRSATRPVTIASLTVRPYTVRKGDTLETIAEKRDVTVKEIIALNHGMDPKKVEEKQTILIPGGRLSSRDKEILAGIGPRTYRTYPVRAGENIKDIISKRDITRVEVDQLNPEVNLDKLTAAQVIKLPAGKYTVREREMLSGVAGAPESYFMPGNPFSNAIYGALILGAMLSFWLFQQKD</sequence>
<evidence type="ECO:0000256" key="1">
    <source>
        <dbReference type="SAM" id="Phobius"/>
    </source>
</evidence>
<dbReference type="SUPFAM" id="SSF54106">
    <property type="entry name" value="LysM domain"/>
    <property type="match status" value="1"/>
</dbReference>
<protein>
    <recommendedName>
        <fullName evidence="2">LysM domain-containing protein</fullName>
    </recommendedName>
</protein>
<dbReference type="InterPro" id="IPR018392">
    <property type="entry name" value="LysM"/>
</dbReference>
<dbReference type="CDD" id="cd00118">
    <property type="entry name" value="LysM"/>
    <property type="match status" value="1"/>
</dbReference>
<dbReference type="PROSITE" id="PS51782">
    <property type="entry name" value="LYSM"/>
    <property type="match status" value="1"/>
</dbReference>
<gene>
    <name evidence="3" type="ORF">WJX75_001634</name>
</gene>
<keyword evidence="1" id="KW-0812">Transmembrane</keyword>
<dbReference type="Gene3D" id="3.10.350.10">
    <property type="entry name" value="LysM domain"/>
    <property type="match status" value="1"/>
</dbReference>
<dbReference type="EMBL" id="JALJOT010000013">
    <property type="protein sequence ID" value="KAK9903974.1"/>
    <property type="molecule type" value="Genomic_DNA"/>
</dbReference>
<dbReference type="Proteomes" id="UP001491310">
    <property type="component" value="Unassembled WGS sequence"/>
</dbReference>
<dbReference type="InterPro" id="IPR036779">
    <property type="entry name" value="LysM_dom_sf"/>
</dbReference>